<dbReference type="EMBL" id="JAIWYP010000007">
    <property type="protein sequence ID" value="KAH3797789.1"/>
    <property type="molecule type" value="Genomic_DNA"/>
</dbReference>
<keyword evidence="2" id="KW-1185">Reference proteome</keyword>
<protein>
    <submittedName>
        <fullName evidence="1">Uncharacterized protein</fullName>
    </submittedName>
</protein>
<gene>
    <name evidence="1" type="ORF">DPMN_151376</name>
</gene>
<dbReference type="Proteomes" id="UP000828390">
    <property type="component" value="Unassembled WGS sequence"/>
</dbReference>
<organism evidence="1 2">
    <name type="scientific">Dreissena polymorpha</name>
    <name type="common">Zebra mussel</name>
    <name type="synonym">Mytilus polymorpha</name>
    <dbReference type="NCBI Taxonomy" id="45954"/>
    <lineage>
        <taxon>Eukaryota</taxon>
        <taxon>Metazoa</taxon>
        <taxon>Spiralia</taxon>
        <taxon>Lophotrochozoa</taxon>
        <taxon>Mollusca</taxon>
        <taxon>Bivalvia</taxon>
        <taxon>Autobranchia</taxon>
        <taxon>Heteroconchia</taxon>
        <taxon>Euheterodonta</taxon>
        <taxon>Imparidentia</taxon>
        <taxon>Neoheterodontei</taxon>
        <taxon>Myida</taxon>
        <taxon>Dreissenoidea</taxon>
        <taxon>Dreissenidae</taxon>
        <taxon>Dreissena</taxon>
    </lineage>
</organism>
<proteinExistence type="predicted"/>
<dbReference type="AlphaFoldDB" id="A0A9D4FHH8"/>
<reference evidence="1" key="2">
    <citation type="submission" date="2020-11" db="EMBL/GenBank/DDBJ databases">
        <authorList>
            <person name="McCartney M.A."/>
            <person name="Auch B."/>
            <person name="Kono T."/>
            <person name="Mallez S."/>
            <person name="Becker A."/>
            <person name="Gohl D.M."/>
            <person name="Silverstein K.A.T."/>
            <person name="Koren S."/>
            <person name="Bechman K.B."/>
            <person name="Herman A."/>
            <person name="Abrahante J.E."/>
            <person name="Garbe J."/>
        </authorList>
    </citation>
    <scope>NUCLEOTIDE SEQUENCE</scope>
    <source>
        <strain evidence="1">Duluth1</strain>
        <tissue evidence="1">Whole animal</tissue>
    </source>
</reference>
<accession>A0A9D4FHH8</accession>
<evidence type="ECO:0000313" key="1">
    <source>
        <dbReference type="EMBL" id="KAH3797789.1"/>
    </source>
</evidence>
<comment type="caution">
    <text evidence="1">The sequence shown here is derived from an EMBL/GenBank/DDBJ whole genome shotgun (WGS) entry which is preliminary data.</text>
</comment>
<sequence length="71" mass="8413">MRKLVLIQFPIYAWKVVEEGWRREVTARGPDCGYEKHITGLERHVNRIVNTRFLLFKPSFCQVSAPRQRAL</sequence>
<name>A0A9D4FHH8_DREPO</name>
<evidence type="ECO:0000313" key="2">
    <source>
        <dbReference type="Proteomes" id="UP000828390"/>
    </source>
</evidence>
<reference evidence="1" key="1">
    <citation type="journal article" date="2019" name="bioRxiv">
        <title>The Genome of the Zebra Mussel, Dreissena polymorpha: A Resource for Invasive Species Research.</title>
        <authorList>
            <person name="McCartney M.A."/>
            <person name="Auch B."/>
            <person name="Kono T."/>
            <person name="Mallez S."/>
            <person name="Zhang Y."/>
            <person name="Obille A."/>
            <person name="Becker A."/>
            <person name="Abrahante J.E."/>
            <person name="Garbe J."/>
            <person name="Badalamenti J.P."/>
            <person name="Herman A."/>
            <person name="Mangelson H."/>
            <person name="Liachko I."/>
            <person name="Sullivan S."/>
            <person name="Sone E.D."/>
            <person name="Koren S."/>
            <person name="Silverstein K.A.T."/>
            <person name="Beckman K.B."/>
            <person name="Gohl D.M."/>
        </authorList>
    </citation>
    <scope>NUCLEOTIDE SEQUENCE</scope>
    <source>
        <strain evidence="1">Duluth1</strain>
        <tissue evidence="1">Whole animal</tissue>
    </source>
</reference>